<organism evidence="2 3">
    <name type="scientific">Anoxybacter fermentans</name>
    <dbReference type="NCBI Taxonomy" id="1323375"/>
    <lineage>
        <taxon>Bacteria</taxon>
        <taxon>Bacillati</taxon>
        <taxon>Bacillota</taxon>
        <taxon>Clostridia</taxon>
        <taxon>Halanaerobiales</taxon>
        <taxon>Anoxybacter</taxon>
    </lineage>
</organism>
<dbReference type="CDD" id="cd01949">
    <property type="entry name" value="GGDEF"/>
    <property type="match status" value="1"/>
</dbReference>
<proteinExistence type="predicted"/>
<dbReference type="InterPro" id="IPR000160">
    <property type="entry name" value="GGDEF_dom"/>
</dbReference>
<evidence type="ECO:0000259" key="1">
    <source>
        <dbReference type="PROSITE" id="PS50887"/>
    </source>
</evidence>
<name>A0A3S9T161_9FIRM</name>
<dbReference type="InterPro" id="IPR050469">
    <property type="entry name" value="Diguanylate_Cyclase"/>
</dbReference>
<dbReference type="PANTHER" id="PTHR45138:SF9">
    <property type="entry name" value="DIGUANYLATE CYCLASE DGCM-RELATED"/>
    <property type="match status" value="1"/>
</dbReference>
<evidence type="ECO:0000313" key="3">
    <source>
        <dbReference type="Proteomes" id="UP000267250"/>
    </source>
</evidence>
<dbReference type="RefSeq" id="WP_164731058.1">
    <property type="nucleotide sequence ID" value="NZ_CP016379.1"/>
</dbReference>
<dbReference type="Proteomes" id="UP000267250">
    <property type="component" value="Chromosome"/>
</dbReference>
<reference evidence="2 3" key="1">
    <citation type="submission" date="2016-07" db="EMBL/GenBank/DDBJ databases">
        <title>Genome and transcriptome analysis of iron-reducing fermentative bacteria Anoxybacter fermentans.</title>
        <authorList>
            <person name="Zeng X."/>
            <person name="Shao Z."/>
        </authorList>
    </citation>
    <scope>NUCLEOTIDE SEQUENCE [LARGE SCALE GENOMIC DNA]</scope>
    <source>
        <strain evidence="2 3">DY22613</strain>
    </source>
</reference>
<dbReference type="InterPro" id="IPR029787">
    <property type="entry name" value="Nucleotide_cyclase"/>
</dbReference>
<feature type="domain" description="GGDEF" evidence="1">
    <location>
        <begin position="20"/>
        <end position="141"/>
    </location>
</feature>
<dbReference type="PANTHER" id="PTHR45138">
    <property type="entry name" value="REGULATORY COMPONENTS OF SENSORY TRANSDUCTION SYSTEM"/>
    <property type="match status" value="1"/>
</dbReference>
<dbReference type="NCBIfam" id="TIGR00254">
    <property type="entry name" value="GGDEF"/>
    <property type="match status" value="1"/>
</dbReference>
<dbReference type="Gene3D" id="3.30.70.270">
    <property type="match status" value="1"/>
</dbReference>
<protein>
    <recommendedName>
        <fullName evidence="1">GGDEF domain-containing protein</fullName>
    </recommendedName>
</protein>
<dbReference type="InterPro" id="IPR043128">
    <property type="entry name" value="Rev_trsase/Diguanyl_cyclase"/>
</dbReference>
<dbReference type="EMBL" id="CP016379">
    <property type="protein sequence ID" value="AZR74162.1"/>
    <property type="molecule type" value="Genomic_DNA"/>
</dbReference>
<dbReference type="Pfam" id="PF00990">
    <property type="entry name" value="GGDEF"/>
    <property type="match status" value="1"/>
</dbReference>
<sequence>MDKLTGLLDKETFFEKAAAYDGTYAIVDLDNFKSFNDAYGRDVGDEVLKKTAEVLKQNIDERHLIGRLLHDKFLVFFKGLNVNEAKVLLDDIREHFHGFYFPSVKKELHIIFSAGVGSDFETAERALKQAKDLGRNKIVCL</sequence>
<evidence type="ECO:0000313" key="2">
    <source>
        <dbReference type="EMBL" id="AZR74162.1"/>
    </source>
</evidence>
<dbReference type="KEGG" id="aft:BBF96_12610"/>
<dbReference type="GO" id="GO:0052621">
    <property type="term" value="F:diguanylate cyclase activity"/>
    <property type="evidence" value="ECO:0007669"/>
    <property type="project" value="TreeGrafter"/>
</dbReference>
<dbReference type="PROSITE" id="PS50887">
    <property type="entry name" value="GGDEF"/>
    <property type="match status" value="1"/>
</dbReference>
<dbReference type="AlphaFoldDB" id="A0A3S9T161"/>
<accession>A0A3S9T161</accession>
<gene>
    <name evidence="2" type="ORF">BBF96_12610</name>
</gene>
<dbReference type="SUPFAM" id="SSF55073">
    <property type="entry name" value="Nucleotide cyclase"/>
    <property type="match status" value="1"/>
</dbReference>
<dbReference type="SMART" id="SM00267">
    <property type="entry name" value="GGDEF"/>
    <property type="match status" value="1"/>
</dbReference>
<keyword evidence="3" id="KW-1185">Reference proteome</keyword>